<organism evidence="3">
    <name type="scientific">candidate division TA06 bacterium ADurb.Bin417</name>
    <dbReference type="NCBI Taxonomy" id="1852828"/>
    <lineage>
        <taxon>Bacteria</taxon>
        <taxon>Bacteria division TA06</taxon>
    </lineage>
</organism>
<dbReference type="AlphaFoldDB" id="A0A1V5MKN7"/>
<comment type="caution">
    <text evidence="3">The sequence shown here is derived from an EMBL/GenBank/DDBJ whole genome shotgun (WGS) entry which is preliminary data.</text>
</comment>
<feature type="domain" description="DUF1559" evidence="2">
    <location>
        <begin position="46"/>
        <end position="99"/>
    </location>
</feature>
<feature type="transmembrane region" description="Helical" evidence="1">
    <location>
        <begin position="21"/>
        <end position="42"/>
    </location>
</feature>
<dbReference type="Pfam" id="PF07596">
    <property type="entry name" value="SBP_bac_10"/>
    <property type="match status" value="1"/>
</dbReference>
<name>A0A1V5MKN7_UNCT6</name>
<protein>
    <recommendedName>
        <fullName evidence="2">DUF1559 domain-containing protein</fullName>
    </recommendedName>
</protein>
<dbReference type="InterPro" id="IPR045584">
    <property type="entry name" value="Pilin-like"/>
</dbReference>
<accession>A0A1V5MKN7</accession>
<reference evidence="3" key="1">
    <citation type="submission" date="2017-02" db="EMBL/GenBank/DDBJ databases">
        <title>Delving into the versatile metabolic prowess of the omnipresent phylum Bacteroidetes.</title>
        <authorList>
            <person name="Nobu M.K."/>
            <person name="Mei R."/>
            <person name="Narihiro T."/>
            <person name="Kuroda K."/>
            <person name="Liu W.-T."/>
        </authorList>
    </citation>
    <scope>NUCLEOTIDE SEQUENCE</scope>
    <source>
        <strain evidence="3">ADurb.Bin417</strain>
    </source>
</reference>
<sequence>MISDLEYKKKESQLRCAITPVESLALVVIIICLLFLMLPVLLRAQRNARQVACLNNLRHLGAAFQKYLADWDGRPPCGDWDAAGHRRGAWAVQLAPYLDIQLNGDPAASAERINSCGHFFCPTSTASHRHYGLNHPGWRDLAGRNLFRSRRKLDSLVYLGEVAGPPWSIGGRTTENQVDYNRHHGRASFLFADGHVATGTPEEFGFHYKSVGPERVYWTGLE</sequence>
<evidence type="ECO:0000313" key="3">
    <source>
        <dbReference type="EMBL" id="OPZ93794.1"/>
    </source>
</evidence>
<dbReference type="InterPro" id="IPR011453">
    <property type="entry name" value="DUF1559"/>
</dbReference>
<keyword evidence="1" id="KW-1133">Transmembrane helix</keyword>
<keyword evidence="1" id="KW-0472">Membrane</keyword>
<evidence type="ECO:0000256" key="1">
    <source>
        <dbReference type="SAM" id="Phobius"/>
    </source>
</evidence>
<dbReference type="PANTHER" id="PTHR30093:SF2">
    <property type="entry name" value="TYPE II SECRETION SYSTEM PROTEIN H"/>
    <property type="match status" value="1"/>
</dbReference>
<evidence type="ECO:0000259" key="2">
    <source>
        <dbReference type="Pfam" id="PF07596"/>
    </source>
</evidence>
<proteinExistence type="predicted"/>
<dbReference type="EMBL" id="MWAK01000007">
    <property type="protein sequence ID" value="OPZ93794.1"/>
    <property type="molecule type" value="Genomic_DNA"/>
</dbReference>
<gene>
    <name evidence="3" type="ORF">BWY73_00108</name>
</gene>
<keyword evidence="1" id="KW-0812">Transmembrane</keyword>
<dbReference type="Proteomes" id="UP000485484">
    <property type="component" value="Unassembled WGS sequence"/>
</dbReference>
<dbReference type="SUPFAM" id="SSF54523">
    <property type="entry name" value="Pili subunits"/>
    <property type="match status" value="1"/>
</dbReference>
<dbReference type="PANTHER" id="PTHR30093">
    <property type="entry name" value="GENERAL SECRETION PATHWAY PROTEIN G"/>
    <property type="match status" value="1"/>
</dbReference>